<keyword evidence="1" id="KW-0812">Transmembrane</keyword>
<dbReference type="InterPro" id="IPR036890">
    <property type="entry name" value="HATPase_C_sf"/>
</dbReference>
<protein>
    <submittedName>
        <fullName evidence="3">Sensor histidine kinase</fullName>
        <ecNumber evidence="3">2.7.13.3</ecNumber>
    </submittedName>
</protein>
<dbReference type="PROSITE" id="PS50109">
    <property type="entry name" value="HIS_KIN"/>
    <property type="match status" value="1"/>
</dbReference>
<keyword evidence="3" id="KW-0418">Kinase</keyword>
<gene>
    <name evidence="3" type="ORF">ACFOEN_09415</name>
</gene>
<dbReference type="SMART" id="SM00387">
    <property type="entry name" value="HATPase_c"/>
    <property type="match status" value="1"/>
</dbReference>
<feature type="transmembrane region" description="Helical" evidence="1">
    <location>
        <begin position="175"/>
        <end position="192"/>
    </location>
</feature>
<keyword evidence="4" id="KW-1185">Reference proteome</keyword>
<feature type="transmembrane region" description="Helical" evidence="1">
    <location>
        <begin position="114"/>
        <end position="134"/>
    </location>
</feature>
<dbReference type="InterPro" id="IPR010559">
    <property type="entry name" value="Sig_transdc_His_kin_internal"/>
</dbReference>
<accession>A0ABV7H1R5</accession>
<keyword evidence="1" id="KW-0472">Membrane</keyword>
<sequence>MDHAQVQDAGEPIALNRPLPAEVVVSTFGRLFRYRLYPTFSLKWMRGRFIVFSVPIMLFAAALLISHGVATQDWGSAGNAASAMLFAYLFMLFVGPAMATGVRYLRWPQRRESIGVVAAVVFGVALSAVADFYATRYVEGELAKQPEVAAAKLKLKDRTKAEQIGVHVINGAGKLLIFSLLGGGFALISYFRENVKVAAANRRRVLTEAQNARREAELRLSVLQAQVEPHFLFNTFAGLRGLIREDPERAVALLDRLTDYLRTSIPKMRDDGINDSSTVGAQIDSVRAYLELMKVRMDKRLTFDLDVPQELRRADFPPLMVITLVENAIKHGIEGKPEGGHVEVHVEVHAQADDHVLRLTVLDNGIGFEAAQTSGMKKPGTGLGLRNIRTQLATMYGDRARLIMKAPPEGGFAATIELPFVLEDCDV</sequence>
<proteinExistence type="predicted"/>
<dbReference type="Pfam" id="PF02518">
    <property type="entry name" value="HATPase_c"/>
    <property type="match status" value="1"/>
</dbReference>
<comment type="caution">
    <text evidence="3">The sequence shown here is derived from an EMBL/GenBank/DDBJ whole genome shotgun (WGS) entry which is preliminary data.</text>
</comment>
<feature type="transmembrane region" description="Helical" evidence="1">
    <location>
        <begin position="81"/>
        <end position="102"/>
    </location>
</feature>
<evidence type="ECO:0000259" key="2">
    <source>
        <dbReference type="PROSITE" id="PS50109"/>
    </source>
</evidence>
<dbReference type="GO" id="GO:0004673">
    <property type="term" value="F:protein histidine kinase activity"/>
    <property type="evidence" value="ECO:0007669"/>
    <property type="project" value="UniProtKB-EC"/>
</dbReference>
<evidence type="ECO:0000313" key="4">
    <source>
        <dbReference type="Proteomes" id="UP001595556"/>
    </source>
</evidence>
<dbReference type="Pfam" id="PF06580">
    <property type="entry name" value="His_kinase"/>
    <property type="match status" value="1"/>
</dbReference>
<keyword evidence="3" id="KW-0808">Transferase</keyword>
<dbReference type="InterPro" id="IPR003594">
    <property type="entry name" value="HATPase_dom"/>
</dbReference>
<dbReference type="PANTHER" id="PTHR34220">
    <property type="entry name" value="SENSOR HISTIDINE KINASE YPDA"/>
    <property type="match status" value="1"/>
</dbReference>
<dbReference type="RefSeq" id="WP_377303295.1">
    <property type="nucleotide sequence ID" value="NZ_CP180191.1"/>
</dbReference>
<reference evidence="4" key="1">
    <citation type="journal article" date="2019" name="Int. J. Syst. Evol. Microbiol.">
        <title>The Global Catalogue of Microorganisms (GCM) 10K type strain sequencing project: providing services to taxonomists for standard genome sequencing and annotation.</title>
        <authorList>
            <consortium name="The Broad Institute Genomics Platform"/>
            <consortium name="The Broad Institute Genome Sequencing Center for Infectious Disease"/>
            <person name="Wu L."/>
            <person name="Ma J."/>
        </authorList>
    </citation>
    <scope>NUCLEOTIDE SEQUENCE [LARGE SCALE GENOMIC DNA]</scope>
    <source>
        <strain evidence="4">KCTC 52168</strain>
    </source>
</reference>
<dbReference type="Proteomes" id="UP001595556">
    <property type="component" value="Unassembled WGS sequence"/>
</dbReference>
<evidence type="ECO:0000313" key="3">
    <source>
        <dbReference type="EMBL" id="MFC3147859.1"/>
    </source>
</evidence>
<organism evidence="3 4">
    <name type="scientific">Piscinibacterium candidicorallinum</name>
    <dbReference type="NCBI Taxonomy" id="1793872"/>
    <lineage>
        <taxon>Bacteria</taxon>
        <taxon>Pseudomonadati</taxon>
        <taxon>Pseudomonadota</taxon>
        <taxon>Betaproteobacteria</taxon>
        <taxon>Burkholderiales</taxon>
        <taxon>Piscinibacterium</taxon>
    </lineage>
</organism>
<dbReference type="InterPro" id="IPR005467">
    <property type="entry name" value="His_kinase_dom"/>
</dbReference>
<dbReference type="EC" id="2.7.13.3" evidence="3"/>
<name>A0ABV7H1R5_9BURK</name>
<dbReference type="PANTHER" id="PTHR34220:SF9">
    <property type="entry name" value="SIGNAL TRANSDUCTION HISTIDINE KINASE INTERNAL REGION DOMAIN-CONTAINING PROTEIN"/>
    <property type="match status" value="1"/>
</dbReference>
<dbReference type="InterPro" id="IPR050640">
    <property type="entry name" value="Bact_2-comp_sensor_kinase"/>
</dbReference>
<keyword evidence="1" id="KW-1133">Transmembrane helix</keyword>
<dbReference type="EMBL" id="JBHRTI010000004">
    <property type="protein sequence ID" value="MFC3147859.1"/>
    <property type="molecule type" value="Genomic_DNA"/>
</dbReference>
<evidence type="ECO:0000256" key="1">
    <source>
        <dbReference type="SAM" id="Phobius"/>
    </source>
</evidence>
<feature type="domain" description="Histidine kinase" evidence="2">
    <location>
        <begin position="227"/>
        <end position="422"/>
    </location>
</feature>
<dbReference type="SUPFAM" id="SSF55874">
    <property type="entry name" value="ATPase domain of HSP90 chaperone/DNA topoisomerase II/histidine kinase"/>
    <property type="match status" value="1"/>
</dbReference>
<dbReference type="Gene3D" id="3.30.565.10">
    <property type="entry name" value="Histidine kinase-like ATPase, C-terminal domain"/>
    <property type="match status" value="1"/>
</dbReference>
<feature type="transmembrane region" description="Helical" evidence="1">
    <location>
        <begin position="49"/>
        <end position="69"/>
    </location>
</feature>